<sequence>MKEEVNAAQVWREYEKMLDYNAGIQLDDNVRVNENFFVGRQWEGVESNGLPTPVFNFLKRVTLFTVASCTSDNIKLTASPAGGGRAARRAAEAVNAQFEEIFERNGITVMLREFLRNAAVDGDAATYTYWDASADAGGGRRGAVVTEIVRNTRVGFGNVADRRVEEQPYILIKRRELTAGLRERARRAGCAEWEKIESDADDELLDSYKDTDGRTTVLLRLWKNGETGTVWACECCRGVMLRSPWDLGLRRYPVTWMCWDNVQDSYHGQAMLTGLIPNQIYINKLFAMTMTSLMMTAYPKIIYDRTRIAHWDNGIGRAIGVSGGDMSGVARILEPAQISPQIAQFISLTQELTQSNLGATSVALGEARPDNTSAIIALQRAAATPNELTRQALYQSVEDLGRIYIDFMAGYYGVRQAEFEPDASLPREVVDFAAGELNLTEGGKLSAEFDFATLRSLSMRLKLDVGASAYWSEIASIQTLDNLLAAGHIDILDYLDRVPDSCVTDRRGLIEAIRGRRAAADGARET</sequence>
<proteinExistence type="predicted"/>
<reference evidence="1" key="1">
    <citation type="submission" date="2020-10" db="EMBL/GenBank/DDBJ databases">
        <authorList>
            <person name="Gilroy R."/>
        </authorList>
    </citation>
    <scope>NUCLEOTIDE SEQUENCE</scope>
    <source>
        <strain evidence="1">ChiBcolR7-354</strain>
    </source>
</reference>
<evidence type="ECO:0000313" key="2">
    <source>
        <dbReference type="Proteomes" id="UP000824262"/>
    </source>
</evidence>
<dbReference type="Pfam" id="PF16510">
    <property type="entry name" value="P22_portal"/>
    <property type="match status" value="1"/>
</dbReference>
<organism evidence="1 2">
    <name type="scientific">Candidatus Scatomorpha intestinavium</name>
    <dbReference type="NCBI Taxonomy" id="2840922"/>
    <lineage>
        <taxon>Bacteria</taxon>
        <taxon>Bacillati</taxon>
        <taxon>Bacillota</taxon>
        <taxon>Clostridia</taxon>
        <taxon>Eubacteriales</taxon>
        <taxon>Candidatus Scatomorpha</taxon>
    </lineage>
</organism>
<dbReference type="AlphaFoldDB" id="A0A9D0ZED3"/>
<dbReference type="InterPro" id="IPR032427">
    <property type="entry name" value="P22_portal"/>
</dbReference>
<name>A0A9D0ZED3_9FIRM</name>
<protein>
    <recommendedName>
        <fullName evidence="3">Portal protein</fullName>
    </recommendedName>
</protein>
<evidence type="ECO:0008006" key="3">
    <source>
        <dbReference type="Google" id="ProtNLM"/>
    </source>
</evidence>
<dbReference type="EMBL" id="DVGA01000061">
    <property type="protein sequence ID" value="HIQ78820.1"/>
    <property type="molecule type" value="Genomic_DNA"/>
</dbReference>
<reference evidence="1" key="2">
    <citation type="journal article" date="2021" name="PeerJ">
        <title>Extensive microbial diversity within the chicken gut microbiome revealed by metagenomics and culture.</title>
        <authorList>
            <person name="Gilroy R."/>
            <person name="Ravi A."/>
            <person name="Getino M."/>
            <person name="Pursley I."/>
            <person name="Horton D.L."/>
            <person name="Alikhan N.F."/>
            <person name="Baker D."/>
            <person name="Gharbi K."/>
            <person name="Hall N."/>
            <person name="Watson M."/>
            <person name="Adriaenssens E.M."/>
            <person name="Foster-Nyarko E."/>
            <person name="Jarju S."/>
            <person name="Secka A."/>
            <person name="Antonio M."/>
            <person name="Oren A."/>
            <person name="Chaudhuri R.R."/>
            <person name="La Ragione R."/>
            <person name="Hildebrand F."/>
            <person name="Pallen M.J."/>
        </authorList>
    </citation>
    <scope>NUCLEOTIDE SEQUENCE</scope>
    <source>
        <strain evidence="1">ChiBcolR7-354</strain>
    </source>
</reference>
<evidence type="ECO:0000313" key="1">
    <source>
        <dbReference type="EMBL" id="HIQ78820.1"/>
    </source>
</evidence>
<gene>
    <name evidence="1" type="ORF">IAB77_06135</name>
</gene>
<accession>A0A9D0ZED3</accession>
<comment type="caution">
    <text evidence="1">The sequence shown here is derived from an EMBL/GenBank/DDBJ whole genome shotgun (WGS) entry which is preliminary data.</text>
</comment>
<dbReference type="Proteomes" id="UP000824262">
    <property type="component" value="Unassembled WGS sequence"/>
</dbReference>